<evidence type="ECO:0000313" key="2">
    <source>
        <dbReference type="EMBL" id="QTD56712.1"/>
    </source>
</evidence>
<feature type="transmembrane region" description="Helical" evidence="1">
    <location>
        <begin position="195"/>
        <end position="216"/>
    </location>
</feature>
<name>A0ABX7T916_9SPHN</name>
<keyword evidence="3" id="KW-1185">Reference proteome</keyword>
<feature type="transmembrane region" description="Helical" evidence="1">
    <location>
        <begin position="56"/>
        <end position="79"/>
    </location>
</feature>
<dbReference type="EMBL" id="CP071794">
    <property type="protein sequence ID" value="QTD56712.1"/>
    <property type="molecule type" value="Genomic_DNA"/>
</dbReference>
<keyword evidence="1" id="KW-0812">Transmembrane</keyword>
<feature type="transmembrane region" description="Helical" evidence="1">
    <location>
        <begin position="222"/>
        <end position="246"/>
    </location>
</feature>
<keyword evidence="1" id="KW-0472">Membrane</keyword>
<organism evidence="2 3">
    <name type="scientific">Parasphingorhabdus cellanae</name>
    <dbReference type="NCBI Taxonomy" id="2806553"/>
    <lineage>
        <taxon>Bacteria</taxon>
        <taxon>Pseudomonadati</taxon>
        <taxon>Pseudomonadota</taxon>
        <taxon>Alphaproteobacteria</taxon>
        <taxon>Sphingomonadales</taxon>
        <taxon>Sphingomonadaceae</taxon>
        <taxon>Parasphingorhabdus</taxon>
    </lineage>
</organism>
<feature type="transmembrane region" description="Helical" evidence="1">
    <location>
        <begin position="91"/>
        <end position="122"/>
    </location>
</feature>
<feature type="transmembrane region" description="Helical" evidence="1">
    <location>
        <begin position="12"/>
        <end position="36"/>
    </location>
</feature>
<reference evidence="2 3" key="1">
    <citation type="submission" date="2021-03" db="EMBL/GenBank/DDBJ databases">
        <title>Complete genome of Parasphingorhabdus_sp.JHSY0214.</title>
        <authorList>
            <person name="Yoo J.H."/>
            <person name="Bae J.W."/>
        </authorList>
    </citation>
    <scope>NUCLEOTIDE SEQUENCE [LARGE SCALE GENOMIC DNA]</scope>
    <source>
        <strain evidence="2 3">JHSY0214</strain>
    </source>
</reference>
<evidence type="ECO:0000313" key="3">
    <source>
        <dbReference type="Proteomes" id="UP000663923"/>
    </source>
</evidence>
<evidence type="ECO:0000256" key="1">
    <source>
        <dbReference type="SAM" id="Phobius"/>
    </source>
</evidence>
<sequence>MFKQHGAKIALVQVILSMAMAGLLLFLFFDFVKLFAEDILTKPEMMLEEVGSTMGNFIFGTMMISALSMAGYFIGWRIALVRERESFISSFLYGIIAAFPSIFSLIILAVAFAVLLVLIGLVLGAIAGYTLTIETATTAPGVAVFIFYAIYVIMFLFLCARLIVTGPVMAAERGFNPFSALATSWKLTKNNSMIIMLYLFLVSVAFTLLFGVVGYLTSLAAMASITLAMIVGGSLFMALATLYLLFPAGIYIALTNPVQEVEQVFS</sequence>
<feature type="transmembrane region" description="Helical" evidence="1">
    <location>
        <begin position="142"/>
        <end position="164"/>
    </location>
</feature>
<accession>A0ABX7T916</accession>
<dbReference type="RefSeq" id="WP_207988611.1">
    <property type="nucleotide sequence ID" value="NZ_CP071794.1"/>
</dbReference>
<protein>
    <submittedName>
        <fullName evidence="2">Glycerophosphoryl diester phosphodiesterase membrane domain-containing protein</fullName>
    </submittedName>
</protein>
<keyword evidence="1" id="KW-1133">Transmembrane helix</keyword>
<proteinExistence type="predicted"/>
<dbReference type="Proteomes" id="UP000663923">
    <property type="component" value="Chromosome"/>
</dbReference>
<gene>
    <name evidence="2" type="ORF">J4G78_03795</name>
</gene>